<dbReference type="InterPro" id="IPR012347">
    <property type="entry name" value="Ferritin-like"/>
</dbReference>
<proteinExistence type="predicted"/>
<dbReference type="RefSeq" id="WP_015752733.1">
    <property type="nucleotide sequence ID" value="NC_013223.1"/>
</dbReference>
<reference evidence="2 3" key="2">
    <citation type="journal article" date="2010" name="Stand. Genomic Sci.">
        <title>Complete genome sequence of Desulfohalobium retbaense type strain (HR(100)).</title>
        <authorList>
            <person name="Spring S."/>
            <person name="Nolan M."/>
            <person name="Lapidus A."/>
            <person name="Glavina Del Rio T."/>
            <person name="Copeland A."/>
            <person name="Tice H."/>
            <person name="Cheng J.F."/>
            <person name="Lucas S."/>
            <person name="Land M."/>
            <person name="Chen F."/>
            <person name="Bruce D."/>
            <person name="Goodwin L."/>
            <person name="Pitluck S."/>
            <person name="Ivanova N."/>
            <person name="Mavromatis K."/>
            <person name="Mikhailova N."/>
            <person name="Pati A."/>
            <person name="Chen A."/>
            <person name="Palaniappan K."/>
            <person name="Hauser L."/>
            <person name="Chang Y.J."/>
            <person name="Jeffries C.D."/>
            <person name="Munk C."/>
            <person name="Kiss H."/>
            <person name="Chain P."/>
            <person name="Han C."/>
            <person name="Brettin T."/>
            <person name="Detter J.C."/>
            <person name="Schuler E."/>
            <person name="Goker M."/>
            <person name="Rohde M."/>
            <person name="Bristow J."/>
            <person name="Eisen J.A."/>
            <person name="Markowitz V."/>
            <person name="Hugenholtz P."/>
            <person name="Kyrpides N.C."/>
            <person name="Klenk H.P."/>
        </authorList>
    </citation>
    <scope>NUCLEOTIDE SEQUENCE [LARGE SCALE GENOMIC DNA]</scope>
    <source>
        <strain evidence="2 3">DSM 5692</strain>
    </source>
</reference>
<protein>
    <submittedName>
        <fullName evidence="2">Rubrerythrin</fullName>
    </submittedName>
</protein>
<dbReference type="EMBL" id="CP001734">
    <property type="protein sequence ID" value="ACV69594.1"/>
    <property type="molecule type" value="Genomic_DNA"/>
</dbReference>
<sequence length="162" mass="18735">MAGIFTAGDIVEAAIQVETKGESFYKRVAGKAANEQVRDLFLYLGGEEIKHRETFQGLLQRVGQFELPAWSTDQEYQEYLESLVESHILFGDGLGDTILTHMQSEAEALRFAMGFEKDTILFFMEMRELVPESEKRFVQECIEEESDHLRKLRTMLKLYKKI</sequence>
<dbReference type="PANTHER" id="PTHR33531">
    <property type="entry name" value="RUBRERYTHRIN SUBFAMILY"/>
    <property type="match status" value="1"/>
</dbReference>
<dbReference type="InterPro" id="IPR003251">
    <property type="entry name" value="Rr_diiron-bd_dom"/>
</dbReference>
<keyword evidence="3" id="KW-1185">Reference proteome</keyword>
<dbReference type="KEGG" id="drt:Dret_2310"/>
<dbReference type="HOGENOM" id="CLU_122749_1_0_7"/>
<organism evidence="2 3">
    <name type="scientific">Desulfohalobium retbaense (strain ATCC 49708 / DSM 5692 / JCM 16813 / HR100)</name>
    <dbReference type="NCBI Taxonomy" id="485915"/>
    <lineage>
        <taxon>Bacteria</taxon>
        <taxon>Pseudomonadati</taxon>
        <taxon>Thermodesulfobacteriota</taxon>
        <taxon>Desulfovibrionia</taxon>
        <taxon>Desulfovibrionales</taxon>
        <taxon>Desulfohalobiaceae</taxon>
        <taxon>Desulfohalobium</taxon>
    </lineage>
</organism>
<gene>
    <name evidence="2" type="ordered locus">Dret_2310</name>
</gene>
<dbReference type="Gene3D" id="1.20.1260.10">
    <property type="match status" value="1"/>
</dbReference>
<dbReference type="Pfam" id="PF02915">
    <property type="entry name" value="Rubrerythrin"/>
    <property type="match status" value="1"/>
</dbReference>
<dbReference type="GO" id="GO:0016491">
    <property type="term" value="F:oxidoreductase activity"/>
    <property type="evidence" value="ECO:0007669"/>
    <property type="project" value="InterPro"/>
</dbReference>
<dbReference type="OrthoDB" id="5405405at2"/>
<dbReference type="Proteomes" id="UP000001052">
    <property type="component" value="Chromosome"/>
</dbReference>
<name>C8X597_DESRD</name>
<dbReference type="InterPro" id="IPR009078">
    <property type="entry name" value="Ferritin-like_SF"/>
</dbReference>
<evidence type="ECO:0000313" key="3">
    <source>
        <dbReference type="Proteomes" id="UP000001052"/>
    </source>
</evidence>
<evidence type="ECO:0000259" key="1">
    <source>
        <dbReference type="Pfam" id="PF02915"/>
    </source>
</evidence>
<dbReference type="SUPFAM" id="SSF47240">
    <property type="entry name" value="Ferritin-like"/>
    <property type="match status" value="1"/>
</dbReference>
<dbReference type="PANTHER" id="PTHR33531:SF7">
    <property type="entry name" value="HYPOTHETICAL MEMBRANE PROTEIN, CONSERVED"/>
    <property type="match status" value="1"/>
</dbReference>
<reference evidence="3" key="1">
    <citation type="submission" date="2009-09" db="EMBL/GenBank/DDBJ databases">
        <title>The complete chromosome of Desulfohalobium retbaense DSM 5692.</title>
        <authorList>
            <consortium name="US DOE Joint Genome Institute (JGI-PGF)"/>
            <person name="Lucas S."/>
            <person name="Copeland A."/>
            <person name="Lapidus A."/>
            <person name="Glavina del Rio T."/>
            <person name="Dalin E."/>
            <person name="Tice H."/>
            <person name="Bruce D."/>
            <person name="Goodwin L."/>
            <person name="Pitluck S."/>
            <person name="Kyrpides N."/>
            <person name="Mavromatis K."/>
            <person name="Ivanova N."/>
            <person name="Mikhailova N."/>
            <person name="Munk A.C."/>
            <person name="Brettin T."/>
            <person name="Detter J.C."/>
            <person name="Han C."/>
            <person name="Tapia R."/>
            <person name="Larimer F."/>
            <person name="Land M."/>
            <person name="Hauser L."/>
            <person name="Markowitz V."/>
            <person name="Cheng J.-F."/>
            <person name="Hugenholtz P."/>
            <person name="Woyke T."/>
            <person name="Wu D."/>
            <person name="Spring S."/>
            <person name="Klenk H.-P."/>
            <person name="Eisen J.A."/>
        </authorList>
    </citation>
    <scope>NUCLEOTIDE SEQUENCE [LARGE SCALE GENOMIC DNA]</scope>
    <source>
        <strain evidence="3">DSM 5692</strain>
    </source>
</reference>
<dbReference type="AlphaFoldDB" id="C8X597"/>
<dbReference type="STRING" id="485915.Dret_2310"/>
<dbReference type="CDD" id="cd01045">
    <property type="entry name" value="Ferritin_like_AB"/>
    <property type="match status" value="1"/>
</dbReference>
<feature type="domain" description="Rubrerythrin diiron-binding" evidence="1">
    <location>
        <begin position="9"/>
        <end position="155"/>
    </location>
</feature>
<dbReference type="GO" id="GO:0046872">
    <property type="term" value="F:metal ion binding"/>
    <property type="evidence" value="ECO:0007669"/>
    <property type="project" value="InterPro"/>
</dbReference>
<dbReference type="eggNOG" id="COG1633">
    <property type="taxonomic scope" value="Bacteria"/>
</dbReference>
<evidence type="ECO:0000313" key="2">
    <source>
        <dbReference type="EMBL" id="ACV69594.1"/>
    </source>
</evidence>
<accession>C8X597</accession>